<feature type="region of interest" description="Disordered" evidence="1">
    <location>
        <begin position="122"/>
        <end position="160"/>
    </location>
</feature>
<evidence type="ECO:0000313" key="2">
    <source>
        <dbReference type="EMBL" id="RJG06880.1"/>
    </source>
</evidence>
<keyword evidence="3" id="KW-1185">Reference proteome</keyword>
<dbReference type="EMBL" id="QYUN01000002">
    <property type="protein sequence ID" value="RJG06880.1"/>
    <property type="molecule type" value="Genomic_DNA"/>
</dbReference>
<organism evidence="2 3">
    <name type="scientific">Noviherbaspirillum cavernae</name>
    <dbReference type="NCBI Taxonomy" id="2320862"/>
    <lineage>
        <taxon>Bacteria</taxon>
        <taxon>Pseudomonadati</taxon>
        <taxon>Pseudomonadota</taxon>
        <taxon>Betaproteobacteria</taxon>
        <taxon>Burkholderiales</taxon>
        <taxon>Oxalobacteraceae</taxon>
        <taxon>Noviherbaspirillum</taxon>
    </lineage>
</organism>
<sequence>MHADSQKEDQMKKQHLAAALLFAVGLGLGLPAQAEPPSWAPAHGHRAREAREYRYVYYPAQQVYYAPQSRSWFWLNGGNWQAGINLPSRFQVNASNGGVSITLDSSRPYVKHVYVEERYGRPWREKHGHGHKHKEKHHEKHHDKHEKHHDKHNKHGHHDH</sequence>
<dbReference type="AlphaFoldDB" id="A0A418X345"/>
<name>A0A418X345_9BURK</name>
<comment type="caution">
    <text evidence="2">The sequence shown here is derived from an EMBL/GenBank/DDBJ whole genome shotgun (WGS) entry which is preliminary data.</text>
</comment>
<evidence type="ECO:0000313" key="3">
    <source>
        <dbReference type="Proteomes" id="UP000285190"/>
    </source>
</evidence>
<proteinExistence type="predicted"/>
<protein>
    <submittedName>
        <fullName evidence="2">Uncharacterized protein</fullName>
    </submittedName>
</protein>
<reference evidence="2 3" key="1">
    <citation type="submission" date="2018-09" db="EMBL/GenBank/DDBJ databases">
        <authorList>
            <person name="Zhu H."/>
        </authorList>
    </citation>
    <scope>NUCLEOTIDE SEQUENCE [LARGE SCALE GENOMIC DNA]</scope>
    <source>
        <strain evidence="2 3">K2R10-39</strain>
    </source>
</reference>
<feature type="compositionally biased region" description="Basic residues" evidence="1">
    <location>
        <begin position="126"/>
        <end position="160"/>
    </location>
</feature>
<gene>
    <name evidence="2" type="ORF">D3870_13515</name>
</gene>
<dbReference type="Proteomes" id="UP000285190">
    <property type="component" value="Unassembled WGS sequence"/>
</dbReference>
<evidence type="ECO:0000256" key="1">
    <source>
        <dbReference type="SAM" id="MobiDB-lite"/>
    </source>
</evidence>
<accession>A0A418X345</accession>